<accession>A0A2C5YHN3</accession>
<evidence type="ECO:0000313" key="5">
    <source>
        <dbReference type="Proteomes" id="UP000226192"/>
    </source>
</evidence>
<keyword evidence="2" id="KW-0732">Signal</keyword>
<proteinExistence type="predicted"/>
<dbReference type="Proteomes" id="UP000226192">
    <property type="component" value="Unassembled WGS sequence"/>
</dbReference>
<feature type="signal peptide" evidence="2">
    <location>
        <begin position="1"/>
        <end position="18"/>
    </location>
</feature>
<evidence type="ECO:0000256" key="2">
    <source>
        <dbReference type="SAM" id="SignalP"/>
    </source>
</evidence>
<dbReference type="Pfam" id="PF14040">
    <property type="entry name" value="DNase_NucA_NucB"/>
    <property type="match status" value="1"/>
</dbReference>
<protein>
    <recommendedName>
        <fullName evidence="3">Deoxyribonuclease NucA/NucB domain-containing protein</fullName>
    </recommendedName>
</protein>
<sequence>MFISLAAATFFLVGSAAAKGVVYDCEKTPQICLNTCWAIKCQKNSETLHGGGQKDKSASSKYGDANRRKWGYGSKPCDRQWKWTTPDNKAATSPDEYPYASSKEGGESNFQRVVALRCVPTTEQSSQGGKLKGLGTSKNSETWNTKWINISKLSQDWCGPKPSCKNDGHQFVSGGSNGPFTLASNPKKVRDIGSYSADGNSAWVESREVSEDVVPEKNEDDDGDDAEDPEDVEEHKDVKDVDAAANGVHINISHEKNETNVEVHVVNGGGVEVVFES</sequence>
<name>A0A2C5YHN3_9HYPO</name>
<gene>
    <name evidence="4" type="ORF">CDD81_2902</name>
</gene>
<evidence type="ECO:0000256" key="1">
    <source>
        <dbReference type="SAM" id="MobiDB-lite"/>
    </source>
</evidence>
<feature type="region of interest" description="Disordered" evidence="1">
    <location>
        <begin position="192"/>
        <end position="243"/>
    </location>
</feature>
<feature type="compositionally biased region" description="Basic and acidic residues" evidence="1">
    <location>
        <begin position="233"/>
        <end position="242"/>
    </location>
</feature>
<evidence type="ECO:0000313" key="4">
    <source>
        <dbReference type="EMBL" id="PHH67133.1"/>
    </source>
</evidence>
<comment type="caution">
    <text evidence="4">The sequence shown here is derived from an EMBL/GenBank/DDBJ whole genome shotgun (WGS) entry which is preliminary data.</text>
</comment>
<feature type="domain" description="Deoxyribonuclease NucA/NucB" evidence="3">
    <location>
        <begin position="36"/>
        <end position="139"/>
    </location>
</feature>
<evidence type="ECO:0000259" key="3">
    <source>
        <dbReference type="Pfam" id="PF14040"/>
    </source>
</evidence>
<feature type="compositionally biased region" description="Basic and acidic residues" evidence="1">
    <location>
        <begin position="205"/>
        <end position="217"/>
    </location>
</feature>
<keyword evidence="5" id="KW-1185">Reference proteome</keyword>
<dbReference type="EMBL" id="NJET01000002">
    <property type="protein sequence ID" value="PHH67133.1"/>
    <property type="molecule type" value="Genomic_DNA"/>
</dbReference>
<dbReference type="STRING" id="1399860.A0A2C5YHN3"/>
<feature type="region of interest" description="Disordered" evidence="1">
    <location>
        <begin position="83"/>
        <end position="104"/>
    </location>
</feature>
<dbReference type="OrthoDB" id="2748312at2759"/>
<reference evidence="4 5" key="1">
    <citation type="submission" date="2017-06" db="EMBL/GenBank/DDBJ databases">
        <title>Ant-infecting Ophiocordyceps genomes reveal a high diversity of potential behavioral manipulation genes and a possible major role for enterotoxins.</title>
        <authorList>
            <person name="De Bekker C."/>
            <person name="Evans H.C."/>
            <person name="Brachmann A."/>
            <person name="Hughes D.P."/>
        </authorList>
    </citation>
    <scope>NUCLEOTIDE SEQUENCE [LARGE SCALE GENOMIC DNA]</scope>
    <source>
        <strain evidence="4 5">Map64</strain>
    </source>
</reference>
<organism evidence="4 5">
    <name type="scientific">Ophiocordyceps australis</name>
    <dbReference type="NCBI Taxonomy" id="1399860"/>
    <lineage>
        <taxon>Eukaryota</taxon>
        <taxon>Fungi</taxon>
        <taxon>Dikarya</taxon>
        <taxon>Ascomycota</taxon>
        <taxon>Pezizomycotina</taxon>
        <taxon>Sordariomycetes</taxon>
        <taxon>Hypocreomycetidae</taxon>
        <taxon>Hypocreales</taxon>
        <taxon>Ophiocordycipitaceae</taxon>
        <taxon>Ophiocordyceps</taxon>
    </lineage>
</organism>
<dbReference type="AlphaFoldDB" id="A0A2C5YHN3"/>
<feature type="compositionally biased region" description="Acidic residues" evidence="1">
    <location>
        <begin position="218"/>
        <end position="232"/>
    </location>
</feature>
<feature type="chain" id="PRO_5012067091" description="Deoxyribonuclease NucA/NucB domain-containing protein" evidence="2">
    <location>
        <begin position="19"/>
        <end position="277"/>
    </location>
</feature>
<dbReference type="InterPro" id="IPR029476">
    <property type="entry name" value="DNase_NucA_NucB"/>
</dbReference>